<gene>
    <name evidence="1" type="ordered locus">Bcep1808_2088</name>
</gene>
<evidence type="ECO:0000313" key="2">
    <source>
        <dbReference type="Proteomes" id="UP000002287"/>
    </source>
</evidence>
<organism evidence="1 2">
    <name type="scientific">Burkholderia vietnamiensis (strain G4 / LMG 22486)</name>
    <name type="common">Burkholderia cepacia (strain R1808)</name>
    <dbReference type="NCBI Taxonomy" id="269482"/>
    <lineage>
        <taxon>Bacteria</taxon>
        <taxon>Pseudomonadati</taxon>
        <taxon>Pseudomonadota</taxon>
        <taxon>Betaproteobacteria</taxon>
        <taxon>Burkholderiales</taxon>
        <taxon>Burkholderiaceae</taxon>
        <taxon>Burkholderia</taxon>
        <taxon>Burkholderia cepacia complex</taxon>
    </lineage>
</organism>
<dbReference type="KEGG" id="bvi:Bcep1808_2088"/>
<dbReference type="AlphaFoldDB" id="A4JFN7"/>
<dbReference type="Proteomes" id="UP000002287">
    <property type="component" value="Chromosome 1"/>
</dbReference>
<dbReference type="EMBL" id="CP000614">
    <property type="protein sequence ID" value="ABO55090.1"/>
    <property type="molecule type" value="Genomic_DNA"/>
</dbReference>
<protein>
    <submittedName>
        <fullName evidence="1">Uncharacterized protein</fullName>
    </submittedName>
</protein>
<sequence length="127" mass="14864">MLENYAFSTQAIDLDECELFRYEEIELGEAQTRHLSLCQDWNDPMQPDGMMNTCECNLGQDEPYRDTFKVDRLAVLANDLREDLFRVEAMIRAYQTYTQRREARALREQLACADATKLSTPKSPKRM</sequence>
<reference evidence="2" key="1">
    <citation type="submission" date="2007-03" db="EMBL/GenBank/DDBJ databases">
        <title>Complete sequence of chromosome 1 of Burkholderia vietnamiensis G4.</title>
        <authorList>
            <consortium name="US DOE Joint Genome Institute"/>
            <person name="Copeland A."/>
            <person name="Lucas S."/>
            <person name="Lapidus A."/>
            <person name="Barry K."/>
            <person name="Detter J.C."/>
            <person name="Glavina del Rio T."/>
            <person name="Hammon N."/>
            <person name="Israni S."/>
            <person name="Dalin E."/>
            <person name="Tice H."/>
            <person name="Pitluck S."/>
            <person name="Chain P."/>
            <person name="Malfatti S."/>
            <person name="Shin M."/>
            <person name="Vergez L."/>
            <person name="Schmutz J."/>
            <person name="Larimer F."/>
            <person name="Land M."/>
            <person name="Hauser L."/>
            <person name="Kyrpides N."/>
            <person name="Tiedje J."/>
            <person name="Richardson P."/>
        </authorList>
    </citation>
    <scope>NUCLEOTIDE SEQUENCE [LARGE SCALE GENOMIC DNA]</scope>
    <source>
        <strain evidence="2">G4 / LMG 22486</strain>
    </source>
</reference>
<name>A4JFN7_BURVG</name>
<evidence type="ECO:0000313" key="1">
    <source>
        <dbReference type="EMBL" id="ABO55090.1"/>
    </source>
</evidence>
<proteinExistence type="predicted"/>
<accession>A4JFN7</accession>
<dbReference type="HOGENOM" id="CLU_1966466_0_0_4"/>